<evidence type="ECO:0000313" key="3">
    <source>
        <dbReference type="EMBL" id="RMY76583.1"/>
    </source>
</evidence>
<feature type="transmembrane region" description="Helical" evidence="2">
    <location>
        <begin position="317"/>
        <end position="338"/>
    </location>
</feature>
<feature type="compositionally biased region" description="Basic and acidic residues" evidence="1">
    <location>
        <begin position="155"/>
        <end position="178"/>
    </location>
</feature>
<protein>
    <submittedName>
        <fullName evidence="3">Uncharacterized protein</fullName>
    </submittedName>
</protein>
<feature type="transmembrane region" description="Helical" evidence="2">
    <location>
        <begin position="244"/>
        <end position="263"/>
    </location>
</feature>
<feature type="compositionally biased region" description="Basic and acidic residues" evidence="1">
    <location>
        <begin position="118"/>
        <end position="129"/>
    </location>
</feature>
<feature type="transmembrane region" description="Helical" evidence="2">
    <location>
        <begin position="284"/>
        <end position="305"/>
    </location>
</feature>
<feature type="region of interest" description="Disordered" evidence="1">
    <location>
        <begin position="1"/>
        <end position="193"/>
    </location>
</feature>
<gene>
    <name evidence="3" type="ORF">D0862_13721</name>
</gene>
<feature type="transmembrane region" description="Helical" evidence="2">
    <location>
        <begin position="429"/>
        <end position="451"/>
    </location>
</feature>
<feature type="transmembrane region" description="Helical" evidence="2">
    <location>
        <begin position="401"/>
        <end position="423"/>
    </location>
</feature>
<dbReference type="Proteomes" id="UP000281468">
    <property type="component" value="Unassembled WGS sequence"/>
</dbReference>
<reference evidence="3 4" key="1">
    <citation type="journal article" date="2018" name="BMC Genomics">
        <title>Genomic evidence for intraspecific hybridization in a clonal and extremely halotolerant yeast.</title>
        <authorList>
            <person name="Gostincar C."/>
            <person name="Stajich J.E."/>
            <person name="Zupancic J."/>
            <person name="Zalar P."/>
            <person name="Gunde-Cimerman N."/>
        </authorList>
    </citation>
    <scope>NUCLEOTIDE SEQUENCE [LARGE SCALE GENOMIC DNA]</scope>
    <source>
        <strain evidence="3 4">EXF-171</strain>
    </source>
</reference>
<dbReference type="PANTHER" id="PTHR42024:SF1">
    <property type="entry name" value="AMINO ACID PERMEASE_ SLC12A DOMAIN-CONTAINING PROTEIN"/>
    <property type="match status" value="1"/>
</dbReference>
<keyword evidence="2" id="KW-0472">Membrane</keyword>
<comment type="caution">
    <text evidence="3">The sequence shown here is derived from an EMBL/GenBank/DDBJ whole genome shotgun (WGS) entry which is preliminary data.</text>
</comment>
<name>A0A3M7EJB5_HORWE</name>
<evidence type="ECO:0000256" key="1">
    <source>
        <dbReference type="SAM" id="MobiDB-lite"/>
    </source>
</evidence>
<dbReference type="VEuPathDB" id="FungiDB:BTJ68_12844"/>
<dbReference type="AlphaFoldDB" id="A0A3M7EJB5"/>
<evidence type="ECO:0000256" key="2">
    <source>
        <dbReference type="SAM" id="Phobius"/>
    </source>
</evidence>
<dbReference type="EMBL" id="QWIQ01000794">
    <property type="protein sequence ID" value="RMY76583.1"/>
    <property type="molecule type" value="Genomic_DNA"/>
</dbReference>
<organism evidence="3 4">
    <name type="scientific">Hortaea werneckii</name>
    <name type="common">Black yeast</name>
    <name type="synonym">Cladosporium werneckii</name>
    <dbReference type="NCBI Taxonomy" id="91943"/>
    <lineage>
        <taxon>Eukaryota</taxon>
        <taxon>Fungi</taxon>
        <taxon>Dikarya</taxon>
        <taxon>Ascomycota</taxon>
        <taxon>Pezizomycotina</taxon>
        <taxon>Dothideomycetes</taxon>
        <taxon>Dothideomycetidae</taxon>
        <taxon>Mycosphaerellales</taxon>
        <taxon>Teratosphaeriaceae</taxon>
        <taxon>Hortaea</taxon>
    </lineage>
</organism>
<dbReference type="SUPFAM" id="SSF81324">
    <property type="entry name" value="Voltage-gated potassium channels"/>
    <property type="match status" value="1"/>
</dbReference>
<proteinExistence type="predicted"/>
<dbReference type="PANTHER" id="PTHR42024">
    <property type="entry name" value="AMINO ACID PERMEASE_ SLC12A DOMAIN-CONTAINING PROTEIN"/>
    <property type="match status" value="1"/>
</dbReference>
<feature type="compositionally biased region" description="Polar residues" evidence="1">
    <location>
        <begin position="95"/>
        <end position="111"/>
    </location>
</feature>
<feature type="compositionally biased region" description="Basic and acidic residues" evidence="1">
    <location>
        <begin position="14"/>
        <end position="36"/>
    </location>
</feature>
<sequence>MTHNLGLRFPGNAKMEEDPKDHDFDQRHDGPFERPSLHMRRQSSKEGQSPGGTARSAPDQDEQYHTPMSPDEGRKSFQIKGRRSTQQAERPEITHTPSGGTAPRTSMQTTRPIGAPRPSKDFDTRRDGPFGRPSLNMTRPQRRKSSGQPFPTSPDGRRPTMEKTHEERPAEAGGDSDHSPPSMEMVPSTTDPVFQPEPPPLHYSLYDRKWSIIFFWGLILIDCIAMPLVLYFCLWHLTDLSPNTVFSIVTAALGGISIFEYFIRLRRLWMKASTCRPIGSRRIYLDWFHWNFTFGWVIIMIELIVGTVPEHPPIRLLAMPCASMLYVFGTELIVCDVLRYFHIPAPVRVSSVPKGSQLRPCVYSMIEDIVAVDGSGGTVYRENLNKRYEASHVFRAMLRRLGIFWALGAMGIAVVLTILIFTIDDEAAYVVGWAVPFVWAGVWTLATWLYVRVKLREERVAWAEEVAAKNAAV</sequence>
<keyword evidence="2" id="KW-0812">Transmembrane</keyword>
<accession>A0A3M7EJB5</accession>
<keyword evidence="2" id="KW-1133">Transmembrane helix</keyword>
<feature type="transmembrane region" description="Helical" evidence="2">
    <location>
        <begin position="213"/>
        <end position="238"/>
    </location>
</feature>
<evidence type="ECO:0000313" key="4">
    <source>
        <dbReference type="Proteomes" id="UP000281468"/>
    </source>
</evidence>